<dbReference type="InterPro" id="IPR003111">
    <property type="entry name" value="Lon_prtase_N"/>
</dbReference>
<evidence type="ECO:0000313" key="3">
    <source>
        <dbReference type="Proteomes" id="UP000028702"/>
    </source>
</evidence>
<dbReference type="Pfam" id="PF02190">
    <property type="entry name" value="LON_substr_bdg"/>
    <property type="match status" value="1"/>
</dbReference>
<evidence type="ECO:0000313" key="2">
    <source>
        <dbReference type="EMBL" id="GAK43662.1"/>
    </source>
</evidence>
<dbReference type="Proteomes" id="UP000028702">
    <property type="component" value="Unassembled WGS sequence"/>
</dbReference>
<name>A0A081B6J4_9HYPH</name>
<dbReference type="eggNOG" id="COG2802">
    <property type="taxonomic scope" value="Bacteria"/>
</dbReference>
<dbReference type="PANTHER" id="PTHR46732">
    <property type="entry name" value="ATP-DEPENDENT PROTEASE LA (LON) DOMAIN PROTEIN"/>
    <property type="match status" value="1"/>
</dbReference>
<dbReference type="AlphaFoldDB" id="A0A081B6J4"/>
<dbReference type="RefSeq" id="WP_045441765.1">
    <property type="nucleotide sequence ID" value="NZ_BBIO01000001.1"/>
</dbReference>
<keyword evidence="3" id="KW-1185">Reference proteome</keyword>
<sequence>MSFIDRYRSPADLPERLPVFPLAGVLLLPRTQIPLNIFEPRYLAMVDAALAGDRLIGMIQPDGLEAMAAQGDPAAKPAIHKVGCAGRITSFSETEDGRLLITLTGICRFKVKEELDTITPFRQVHADFSPYADDLSADTGADKVDRERLLDVLKRYLTRYDLRADWQAIKNSGSETLVNSLSVISPYGPAEKQALLEAKTLEDRNQMLIALTEMALAGDSEDGTNLQ</sequence>
<dbReference type="PROSITE" id="PS51787">
    <property type="entry name" value="LON_N"/>
    <property type="match status" value="1"/>
</dbReference>
<dbReference type="STRING" id="1333998.M2A_0161"/>
<dbReference type="PANTHER" id="PTHR46732:SF8">
    <property type="entry name" value="ATP-DEPENDENT PROTEASE LA (LON) DOMAIN PROTEIN"/>
    <property type="match status" value="1"/>
</dbReference>
<dbReference type="InterPro" id="IPR015947">
    <property type="entry name" value="PUA-like_sf"/>
</dbReference>
<protein>
    <submittedName>
        <fullName evidence="2">Peptidase S16 lon domain-containing protein</fullName>
    </submittedName>
</protein>
<organism evidence="2 3">
    <name type="scientific">Tepidicaulis marinus</name>
    <dbReference type="NCBI Taxonomy" id="1333998"/>
    <lineage>
        <taxon>Bacteria</taxon>
        <taxon>Pseudomonadati</taxon>
        <taxon>Pseudomonadota</taxon>
        <taxon>Alphaproteobacteria</taxon>
        <taxon>Hyphomicrobiales</taxon>
        <taxon>Parvibaculaceae</taxon>
        <taxon>Tepidicaulis</taxon>
    </lineage>
</organism>
<dbReference type="SMART" id="SM00464">
    <property type="entry name" value="LON"/>
    <property type="match status" value="1"/>
</dbReference>
<gene>
    <name evidence="2" type="ORF">M2A_0161</name>
</gene>
<dbReference type="InterPro" id="IPR046336">
    <property type="entry name" value="Lon_prtase_N_sf"/>
</dbReference>
<evidence type="ECO:0000259" key="1">
    <source>
        <dbReference type="PROSITE" id="PS51787"/>
    </source>
</evidence>
<reference evidence="2 3" key="1">
    <citation type="submission" date="2014-07" db="EMBL/GenBank/DDBJ databases">
        <title>Tepidicaulis marinum gen. nov., sp. nov., a novel marine bacterium denitrifying nitrate to nitrous oxide strictly under microaerobic conditions.</title>
        <authorList>
            <person name="Takeuchi M."/>
            <person name="Yamagishi T."/>
            <person name="Kamagata Y."/>
            <person name="Oshima K."/>
            <person name="Hattori M."/>
            <person name="Katayama T."/>
            <person name="Hanada S."/>
            <person name="Tamaki H."/>
            <person name="Marumo K."/>
            <person name="Maeda H."/>
            <person name="Nedachi M."/>
            <person name="Iwasaki W."/>
            <person name="Suwa Y."/>
            <person name="Sakata S."/>
        </authorList>
    </citation>
    <scope>NUCLEOTIDE SEQUENCE [LARGE SCALE GENOMIC DNA]</scope>
    <source>
        <strain evidence="2 3">MA2</strain>
    </source>
</reference>
<dbReference type="SUPFAM" id="SSF88697">
    <property type="entry name" value="PUA domain-like"/>
    <property type="match status" value="1"/>
</dbReference>
<proteinExistence type="predicted"/>
<feature type="domain" description="Lon N-terminal" evidence="1">
    <location>
        <begin position="17"/>
        <end position="216"/>
    </location>
</feature>
<comment type="caution">
    <text evidence="2">The sequence shown here is derived from an EMBL/GenBank/DDBJ whole genome shotgun (WGS) entry which is preliminary data.</text>
</comment>
<dbReference type="EMBL" id="BBIO01000001">
    <property type="protein sequence ID" value="GAK43662.1"/>
    <property type="molecule type" value="Genomic_DNA"/>
</dbReference>
<accession>A0A081B6J4</accession>
<dbReference type="Gene3D" id="2.30.130.40">
    <property type="entry name" value="LON domain-like"/>
    <property type="match status" value="1"/>
</dbReference>